<keyword evidence="1" id="KW-0547">Nucleotide-binding</keyword>
<dbReference type="PANTHER" id="PTHR45819:SF2">
    <property type="entry name" value="ARF-GAP WITH GTPASE, ANK REPEAT AND PH DOMAIN-CONTAINING PROTEIN 3"/>
    <property type="match status" value="1"/>
</dbReference>
<dbReference type="GO" id="GO:0005634">
    <property type="term" value="C:nucleus"/>
    <property type="evidence" value="ECO:0007669"/>
    <property type="project" value="TreeGrafter"/>
</dbReference>
<keyword evidence="2" id="KW-0862">Zinc</keyword>
<dbReference type="PROSITE" id="PS51419">
    <property type="entry name" value="RAB"/>
    <property type="match status" value="1"/>
</dbReference>
<dbReference type="GO" id="GO:0003924">
    <property type="term" value="F:GTPase activity"/>
    <property type="evidence" value="ECO:0007669"/>
    <property type="project" value="InterPro"/>
</dbReference>
<dbReference type="SMART" id="SM00173">
    <property type="entry name" value="RAS"/>
    <property type="match status" value="1"/>
</dbReference>
<dbReference type="InterPro" id="IPR001806">
    <property type="entry name" value="Small_GTPase"/>
</dbReference>
<dbReference type="FunFam" id="3.40.50.300:FF:000178">
    <property type="entry name" value="Arf-GAP with GTPase, ANK repeat and PH domain-containing protein 1"/>
    <property type="match status" value="1"/>
</dbReference>
<dbReference type="PROSITE" id="PS51421">
    <property type="entry name" value="RAS"/>
    <property type="match status" value="1"/>
</dbReference>
<evidence type="ECO:0000256" key="1">
    <source>
        <dbReference type="ARBA" id="ARBA00022741"/>
    </source>
</evidence>
<evidence type="ECO:0000313" key="4">
    <source>
        <dbReference type="EMBL" id="KAK5607949.1"/>
    </source>
</evidence>
<keyword evidence="2" id="KW-0479">Metal-binding</keyword>
<dbReference type="PANTHER" id="PTHR45819">
    <property type="entry name" value="CENTAURIN-GAMMA-1A"/>
    <property type="match status" value="1"/>
</dbReference>
<evidence type="ECO:0000256" key="3">
    <source>
        <dbReference type="SAM" id="MobiDB-lite"/>
    </source>
</evidence>
<dbReference type="GO" id="GO:0005525">
    <property type="term" value="F:GTP binding"/>
    <property type="evidence" value="ECO:0007669"/>
    <property type="project" value="InterPro"/>
</dbReference>
<dbReference type="Pfam" id="PF00071">
    <property type="entry name" value="Ras"/>
    <property type="match status" value="1"/>
</dbReference>
<keyword evidence="5" id="KW-1185">Reference proteome</keyword>
<keyword evidence="2" id="KW-0863">Zinc-finger</keyword>
<protein>
    <recommendedName>
        <fullName evidence="6">Arf-GAP with GTPase, ANK repeat and PH domain-containing protein 3</fullName>
    </recommendedName>
</protein>
<gene>
    <name evidence="4" type="ORF">CRENBAI_007942</name>
</gene>
<dbReference type="EMBL" id="JAHHUM010001895">
    <property type="protein sequence ID" value="KAK5607949.1"/>
    <property type="molecule type" value="Genomic_DNA"/>
</dbReference>
<sequence length="822" mass="92649">MLFLSSGTVDVTPRSAIDGQKQEGITVYQLNLKETKRDAASSEAKMGWFTNNLVEDTHLKGELMNLVPMENSPRPGRARQELIRWPSLSGTSRPGSRKEEVIVEEAVDEKMKTDRFLKQPSKNSKGNLDVAELRVQTDTQKQHIQSLLPCSVTIRVERPVRGGHATIKEHNSLPRAMLRRPKQNEDLLSRRAMSMYGSPVEQQKDSQPNQERLLGRPRSVCMLSEPLAQQLFKREEVLQKTQQHRSKKAELRAVDGLNRTLSQYSSGSADVPLRSRQRSWKPRPLSMTVLELRKRGSDDEIDSQRNCNRTGNDGGFFRGGFYWKLFGKTPQDVRKDKDADKDTTSFLKSNKSDASKTTLTSLRRSFSLRIRRNRPREKIDLGSEGEFSQIKGSAEETTMPPQPFSYLTGKALPASCEPTDDGGMQYIQYHSRGKAKILEVPLCPTKLSSKPVQEEQSLWQLIANRFRRKEQPNKCESQPPQNKDSGQYPKPGNNKAQPITIETLAGTNYHKGQDSFVNSQEWTLSRSVPELKVGIVGNLSSGKSALVHRYLTGTYVQEESPEGGRFKKEIVVDGQSYLLLIRDEGGPPELQFAAWVDAVVFVFSLEDEISFQTVYNYFLRLSSYRNTAEVPMVLVGTQDAISAANPRVIDDSRARKLSNDLKRCTYYETCSTYGLNVERVFQDVAQKVVAMRKKQQLSIGPCKSLPNSPSHSSVPAASIPSVHINQAANGGGAFSDYSSSVPSTPSISQREMRIETIAASNTPTPIRKQSKRRSNIFTVVTNHVHQRNEPLPVRVMEMPKHATYPVWVPEWQAEREFQLMTF</sequence>
<name>A0AAV9RG15_9TELE</name>
<feature type="region of interest" description="Disordered" evidence="3">
    <location>
        <begin position="332"/>
        <end position="354"/>
    </location>
</feature>
<comment type="caution">
    <text evidence="4">The sequence shown here is derived from an EMBL/GenBank/DDBJ whole genome shotgun (WGS) entry which is preliminary data.</text>
</comment>
<evidence type="ECO:0000256" key="2">
    <source>
        <dbReference type="ARBA" id="ARBA00022771"/>
    </source>
</evidence>
<dbReference type="InterPro" id="IPR027417">
    <property type="entry name" value="P-loop_NTPase"/>
</dbReference>
<dbReference type="Gene3D" id="3.40.50.300">
    <property type="entry name" value="P-loop containing nucleotide triphosphate hydrolases"/>
    <property type="match status" value="1"/>
</dbReference>
<dbReference type="SUPFAM" id="SSF52540">
    <property type="entry name" value="P-loop containing nucleoside triphosphate hydrolases"/>
    <property type="match status" value="1"/>
</dbReference>
<dbReference type="GO" id="GO:0008270">
    <property type="term" value="F:zinc ion binding"/>
    <property type="evidence" value="ECO:0007669"/>
    <property type="project" value="UniProtKB-KW"/>
</dbReference>
<feature type="compositionally biased region" description="Basic and acidic residues" evidence="3">
    <location>
        <begin position="332"/>
        <end position="343"/>
    </location>
</feature>
<dbReference type="Proteomes" id="UP001311232">
    <property type="component" value="Unassembled WGS sequence"/>
</dbReference>
<dbReference type="CDD" id="cd04103">
    <property type="entry name" value="Centaurin_gamma"/>
    <property type="match status" value="1"/>
</dbReference>
<dbReference type="AlphaFoldDB" id="A0AAV9RG15"/>
<feature type="region of interest" description="Disordered" evidence="3">
    <location>
        <begin position="469"/>
        <end position="497"/>
    </location>
</feature>
<evidence type="ECO:0000313" key="5">
    <source>
        <dbReference type="Proteomes" id="UP001311232"/>
    </source>
</evidence>
<reference evidence="4 5" key="1">
    <citation type="submission" date="2021-06" db="EMBL/GenBank/DDBJ databases">
        <authorList>
            <person name="Palmer J.M."/>
        </authorList>
    </citation>
    <scope>NUCLEOTIDE SEQUENCE [LARGE SCALE GENOMIC DNA]</scope>
    <source>
        <strain evidence="4 5">MEX-2019</strain>
        <tissue evidence="4">Muscle</tissue>
    </source>
</reference>
<dbReference type="PRINTS" id="PR00449">
    <property type="entry name" value="RASTRNSFRMNG"/>
</dbReference>
<dbReference type="GO" id="GO:0005096">
    <property type="term" value="F:GTPase activator activity"/>
    <property type="evidence" value="ECO:0007669"/>
    <property type="project" value="TreeGrafter"/>
</dbReference>
<evidence type="ECO:0008006" key="6">
    <source>
        <dbReference type="Google" id="ProtNLM"/>
    </source>
</evidence>
<dbReference type="InterPro" id="IPR051282">
    <property type="entry name" value="Arf-GAP_GTPase_ANK_PH"/>
</dbReference>
<feature type="compositionally biased region" description="Polar residues" evidence="3">
    <location>
        <begin position="474"/>
        <end position="485"/>
    </location>
</feature>
<organism evidence="4 5">
    <name type="scientific">Crenichthys baileyi</name>
    <name type="common">White River springfish</name>
    <dbReference type="NCBI Taxonomy" id="28760"/>
    <lineage>
        <taxon>Eukaryota</taxon>
        <taxon>Metazoa</taxon>
        <taxon>Chordata</taxon>
        <taxon>Craniata</taxon>
        <taxon>Vertebrata</taxon>
        <taxon>Euteleostomi</taxon>
        <taxon>Actinopterygii</taxon>
        <taxon>Neopterygii</taxon>
        <taxon>Teleostei</taxon>
        <taxon>Neoteleostei</taxon>
        <taxon>Acanthomorphata</taxon>
        <taxon>Ovalentaria</taxon>
        <taxon>Atherinomorphae</taxon>
        <taxon>Cyprinodontiformes</taxon>
        <taxon>Goodeidae</taxon>
        <taxon>Crenichthys</taxon>
    </lineage>
</organism>
<accession>A0AAV9RG15</accession>
<proteinExistence type="predicted"/>
<dbReference type="SMART" id="SM00175">
    <property type="entry name" value="RAB"/>
    <property type="match status" value="1"/>
</dbReference>